<sequence>MKIDQEKAKRFGTALEYLKEHQGKSQNHIAKSMDVSSSTLSRIANGKLPLLNTMAVTFEYYTGISSHWLLSGEGSMFVEEKILKTFSEEEFRFFVKIKKDAELFELVQMMSGMKKDNYEIIKSLIRKLKK</sequence>
<dbReference type="AlphaFoldDB" id="A0A0E2BJ38"/>
<dbReference type="RefSeq" id="WP_004484392.1">
    <property type="nucleotide sequence ID" value="NZ_AHON02000015.1"/>
</dbReference>
<evidence type="ECO:0000313" key="2">
    <source>
        <dbReference type="Proteomes" id="UP000006329"/>
    </source>
</evidence>
<dbReference type="SUPFAM" id="SSF47413">
    <property type="entry name" value="lambda repressor-like DNA-binding domains"/>
    <property type="match status" value="1"/>
</dbReference>
<organism evidence="1 2">
    <name type="scientific">Leptospira santarosai str. MOR084</name>
    <dbReference type="NCBI Taxonomy" id="1049984"/>
    <lineage>
        <taxon>Bacteria</taxon>
        <taxon>Pseudomonadati</taxon>
        <taxon>Spirochaetota</taxon>
        <taxon>Spirochaetia</taxon>
        <taxon>Leptospirales</taxon>
        <taxon>Leptospiraceae</taxon>
        <taxon>Leptospira</taxon>
    </lineage>
</organism>
<proteinExistence type="predicted"/>
<reference evidence="1" key="1">
    <citation type="submission" date="2012-10" db="EMBL/GenBank/DDBJ databases">
        <authorList>
            <person name="Harkins D.M."/>
            <person name="Durkin A.S."/>
            <person name="Brinkac L.M."/>
            <person name="Haft D.H."/>
            <person name="Selengut J.D."/>
            <person name="Sanka R."/>
            <person name="DePew J."/>
            <person name="Purushe J."/>
            <person name="Matthias M.A."/>
            <person name="Vinetz J.M."/>
            <person name="Sutton G.G."/>
            <person name="Nierman W.C."/>
            <person name="Fouts D.E."/>
        </authorList>
    </citation>
    <scope>NUCLEOTIDE SEQUENCE [LARGE SCALE GENOMIC DNA]</scope>
    <source>
        <strain evidence="1">MOR084</strain>
    </source>
</reference>
<keyword evidence="2" id="KW-1185">Reference proteome</keyword>
<dbReference type="EMBL" id="AHON02000015">
    <property type="protein sequence ID" value="EKO35205.1"/>
    <property type="molecule type" value="Genomic_DNA"/>
</dbReference>
<accession>A0A0E2BJ38</accession>
<dbReference type="GO" id="GO:0003677">
    <property type="term" value="F:DNA binding"/>
    <property type="evidence" value="ECO:0007669"/>
    <property type="project" value="InterPro"/>
</dbReference>
<gene>
    <name evidence="1" type="ORF">LEP1GSC179_3939</name>
</gene>
<evidence type="ECO:0000313" key="1">
    <source>
        <dbReference type="EMBL" id="EKO35205.1"/>
    </source>
</evidence>
<dbReference type="CDD" id="cd00093">
    <property type="entry name" value="HTH_XRE"/>
    <property type="match status" value="1"/>
</dbReference>
<comment type="caution">
    <text evidence="1">The sequence shown here is derived from an EMBL/GenBank/DDBJ whole genome shotgun (WGS) entry which is preliminary data.</text>
</comment>
<name>A0A0E2BJ38_9LEPT</name>
<dbReference type="Gene3D" id="1.10.260.40">
    <property type="entry name" value="lambda repressor-like DNA-binding domains"/>
    <property type="match status" value="1"/>
</dbReference>
<dbReference type="InterPro" id="IPR010982">
    <property type="entry name" value="Lambda_DNA-bd_dom_sf"/>
</dbReference>
<dbReference type="Proteomes" id="UP000006329">
    <property type="component" value="Unassembled WGS sequence"/>
</dbReference>
<dbReference type="InterPro" id="IPR001387">
    <property type="entry name" value="Cro/C1-type_HTH"/>
</dbReference>
<protein>
    <submittedName>
        <fullName evidence="1">Bacteriophage CI repressor protein</fullName>
    </submittedName>
</protein>